<reference evidence="5" key="1">
    <citation type="journal article" date="2019" name="Int. J. Syst. Evol. Microbiol.">
        <title>The Global Catalogue of Microorganisms (GCM) 10K type strain sequencing project: providing services to taxonomists for standard genome sequencing and annotation.</title>
        <authorList>
            <consortium name="The Broad Institute Genomics Platform"/>
            <consortium name="The Broad Institute Genome Sequencing Center for Infectious Disease"/>
            <person name="Wu L."/>
            <person name="Ma J."/>
        </authorList>
    </citation>
    <scope>NUCLEOTIDE SEQUENCE [LARGE SCALE GENOMIC DNA]</scope>
    <source>
        <strain evidence="5">JCM 16961</strain>
    </source>
</reference>
<feature type="transmembrane region" description="Helical" evidence="2">
    <location>
        <begin position="348"/>
        <end position="367"/>
    </location>
</feature>
<evidence type="ECO:0000256" key="2">
    <source>
        <dbReference type="SAM" id="Phobius"/>
    </source>
</evidence>
<gene>
    <name evidence="4" type="ORF">GCM10022377_19010</name>
</gene>
<feature type="transmembrane region" description="Helical" evidence="2">
    <location>
        <begin position="87"/>
        <end position="108"/>
    </location>
</feature>
<keyword evidence="2" id="KW-1133">Transmembrane helix</keyword>
<dbReference type="Pfam" id="PF03703">
    <property type="entry name" value="bPH_2"/>
    <property type="match status" value="3"/>
</dbReference>
<feature type="region of interest" description="Disordered" evidence="1">
    <location>
        <begin position="198"/>
        <end position="294"/>
    </location>
</feature>
<name>A0ABP7DJ65_9MICC</name>
<evidence type="ECO:0000259" key="3">
    <source>
        <dbReference type="Pfam" id="PF03703"/>
    </source>
</evidence>
<feature type="region of interest" description="Disordered" evidence="1">
    <location>
        <begin position="587"/>
        <end position="613"/>
    </location>
</feature>
<protein>
    <recommendedName>
        <fullName evidence="3">YdbS-like PH domain-containing protein</fullName>
    </recommendedName>
</protein>
<dbReference type="RefSeq" id="WP_344883552.1">
    <property type="nucleotide sequence ID" value="NZ_BAABCJ010000005.1"/>
</dbReference>
<dbReference type="PANTHER" id="PTHR34473:SF2">
    <property type="entry name" value="UPF0699 TRANSMEMBRANE PROTEIN YDBT"/>
    <property type="match status" value="1"/>
</dbReference>
<keyword evidence="2" id="KW-0812">Transmembrane</keyword>
<keyword evidence="2" id="KW-0472">Membrane</keyword>
<comment type="caution">
    <text evidence="4">The sequence shown here is derived from an EMBL/GenBank/DDBJ whole genome shotgun (WGS) entry which is preliminary data.</text>
</comment>
<keyword evidence="5" id="KW-1185">Reference proteome</keyword>
<dbReference type="EMBL" id="BAABCJ010000005">
    <property type="protein sequence ID" value="GAA3705544.1"/>
    <property type="molecule type" value="Genomic_DNA"/>
</dbReference>
<feature type="transmembrane region" description="Helical" evidence="2">
    <location>
        <begin position="319"/>
        <end position="342"/>
    </location>
</feature>
<dbReference type="Proteomes" id="UP001501536">
    <property type="component" value="Unassembled WGS sequence"/>
</dbReference>
<proteinExistence type="predicted"/>
<feature type="domain" description="YdbS-like PH" evidence="3">
    <location>
        <begin position="110"/>
        <end position="189"/>
    </location>
</feature>
<evidence type="ECO:0000313" key="4">
    <source>
        <dbReference type="EMBL" id="GAA3705544.1"/>
    </source>
</evidence>
<dbReference type="InterPro" id="IPR005182">
    <property type="entry name" value="YdbS-like_PH"/>
</dbReference>
<evidence type="ECO:0000256" key="1">
    <source>
        <dbReference type="SAM" id="MobiDB-lite"/>
    </source>
</evidence>
<feature type="compositionally biased region" description="Low complexity" evidence="1">
    <location>
        <begin position="215"/>
        <end position="294"/>
    </location>
</feature>
<accession>A0ABP7DJ65</accession>
<evidence type="ECO:0000313" key="5">
    <source>
        <dbReference type="Proteomes" id="UP001501536"/>
    </source>
</evidence>
<sequence>MSQQDPDAVVPGGAVTDPALTDAADEWHRVHPISPLVRGWLALVAIAYFFGQSWAENLFSSLTGIDSGEPDDSGKWDVTELTATQEGLLLVVGISLGVLLLILLGFFLSWRFTRYQVTEGHVNVRSGIVFRQQRQARIDRVQAIDIGQPLLARLTGLGELKFEVADGGSTAMKLSYLKLADAKRLRNRILARAAGLRAAQSGGAQGPGHPSPRTSAGVSPADSDADGAALADPTPDGAAPDATRPDAVVPGTAAPHSAAPHSAAPHPVVQHPVVPGTAPGEPAPGTTAAAARRGVAPVLSDEDLEAPESTLVRVPPGRLVLSLLVSPWLWFVLVMLVGGIIGEVLSDGAFRVVYLVPGLFGILPWLWGEFSNGFNFRAGVSPDGLRMSYGLLDTHHQTVPPGRVQAVQVTQGLIWKLFGWHRVTVNVAGYGEATGGSAARSTVLPVGTRQDVLNVLSIILPNPGTDRPLELIGAGIAGRGAEEGFTTSPRSARVLSPFAWRRQGYALTRTAVFARSGVLVRCLFMVPHERTQGIRLTQGPLARWRGVANVSLVTTDGPVHPAIEQAGVAEARRFFLEQAERAAEARHLHDHDHWLDDDPYGVPRGGPAREGER</sequence>
<feature type="compositionally biased region" description="Basic and acidic residues" evidence="1">
    <location>
        <begin position="587"/>
        <end position="596"/>
    </location>
</feature>
<feature type="domain" description="YdbS-like PH" evidence="3">
    <location>
        <begin position="376"/>
        <end position="432"/>
    </location>
</feature>
<dbReference type="PANTHER" id="PTHR34473">
    <property type="entry name" value="UPF0699 TRANSMEMBRANE PROTEIN YDBS"/>
    <property type="match status" value="1"/>
</dbReference>
<feature type="domain" description="YdbS-like PH" evidence="3">
    <location>
        <begin position="500"/>
        <end position="574"/>
    </location>
</feature>
<organism evidence="4 5">
    <name type="scientific">Zhihengliuella alba</name>
    <dbReference type="NCBI Taxonomy" id="547018"/>
    <lineage>
        <taxon>Bacteria</taxon>
        <taxon>Bacillati</taxon>
        <taxon>Actinomycetota</taxon>
        <taxon>Actinomycetes</taxon>
        <taxon>Micrococcales</taxon>
        <taxon>Micrococcaceae</taxon>
        <taxon>Zhihengliuella</taxon>
    </lineage>
</organism>